<feature type="signal peptide" evidence="1">
    <location>
        <begin position="1"/>
        <end position="22"/>
    </location>
</feature>
<comment type="caution">
    <text evidence="2">The sequence shown here is derived from an EMBL/GenBank/DDBJ whole genome shotgun (WGS) entry which is preliminary data.</text>
</comment>
<proteinExistence type="predicted"/>
<organism evidence="2 3">
    <name type="scientific">Peronospora matthiolae</name>
    <dbReference type="NCBI Taxonomy" id="2874970"/>
    <lineage>
        <taxon>Eukaryota</taxon>
        <taxon>Sar</taxon>
        <taxon>Stramenopiles</taxon>
        <taxon>Oomycota</taxon>
        <taxon>Peronosporomycetes</taxon>
        <taxon>Peronosporales</taxon>
        <taxon>Peronosporaceae</taxon>
        <taxon>Peronospora</taxon>
    </lineage>
</organism>
<dbReference type="AlphaFoldDB" id="A0AAV1TQQ1"/>
<evidence type="ECO:0000313" key="3">
    <source>
        <dbReference type="Proteomes" id="UP001162060"/>
    </source>
</evidence>
<sequence length="220" mass="24971">MDSRTSLLVLALVVFAATGALLAPTAGKLTKLTTPNLGQATQPETDDERMVRVNNVNNEIVGESSGIMEMVAKIKDCITGQKPKGTNWRSATNTYGADERLIPTEVQTSEGHFKRMVSSVYKSTEEVRRFIEYHRKVCRAKGIIAKEESFKERFKVTYAPNHYFHKLLEEDITPDQYFDALKLKSLIGGAKVFSNTVSEKYRQYVDYDYEYRLHLRSKGS</sequence>
<feature type="chain" id="PRO_5043696181" description="RxLR effector protein" evidence="1">
    <location>
        <begin position="23"/>
        <end position="220"/>
    </location>
</feature>
<evidence type="ECO:0008006" key="4">
    <source>
        <dbReference type="Google" id="ProtNLM"/>
    </source>
</evidence>
<protein>
    <recommendedName>
        <fullName evidence="4">RxLR effector protein</fullName>
    </recommendedName>
</protein>
<keyword evidence="1" id="KW-0732">Signal</keyword>
<evidence type="ECO:0000313" key="2">
    <source>
        <dbReference type="EMBL" id="CAK7924560.1"/>
    </source>
</evidence>
<accession>A0AAV1TQQ1</accession>
<name>A0AAV1TQQ1_9STRA</name>
<dbReference type="Proteomes" id="UP001162060">
    <property type="component" value="Unassembled WGS sequence"/>
</dbReference>
<evidence type="ECO:0000256" key="1">
    <source>
        <dbReference type="SAM" id="SignalP"/>
    </source>
</evidence>
<dbReference type="EMBL" id="CAKLBY020000075">
    <property type="protein sequence ID" value="CAK7924560.1"/>
    <property type="molecule type" value="Genomic_DNA"/>
</dbReference>
<gene>
    <name evidence="2" type="ORF">PM001_LOCUS9710</name>
</gene>
<reference evidence="2" key="1">
    <citation type="submission" date="2024-01" db="EMBL/GenBank/DDBJ databases">
        <authorList>
            <person name="Webb A."/>
        </authorList>
    </citation>
    <scope>NUCLEOTIDE SEQUENCE</scope>
    <source>
        <strain evidence="2">Pm1</strain>
    </source>
</reference>